<organism evidence="1 2">
    <name type="scientific">Streblomastix strix</name>
    <dbReference type="NCBI Taxonomy" id="222440"/>
    <lineage>
        <taxon>Eukaryota</taxon>
        <taxon>Metamonada</taxon>
        <taxon>Preaxostyla</taxon>
        <taxon>Oxymonadida</taxon>
        <taxon>Streblomastigidae</taxon>
        <taxon>Streblomastix</taxon>
    </lineage>
</organism>
<dbReference type="AlphaFoldDB" id="A0A5J4TSF7"/>
<sequence>MSVLERLAIAKSRFFSSLTFVSPQCLPCLESTIIPPPAFHLQTFVEPYPNGMSIMDVTKQIKLKQLQKDQPDAEFDEDFEKSQYG</sequence>
<feature type="non-terminal residue" evidence="1">
    <location>
        <position position="85"/>
    </location>
</feature>
<gene>
    <name evidence="1" type="ORF">EZS28_042986</name>
</gene>
<name>A0A5J4TSF7_9EUKA</name>
<evidence type="ECO:0000313" key="1">
    <source>
        <dbReference type="EMBL" id="KAA6361486.1"/>
    </source>
</evidence>
<accession>A0A5J4TSF7</accession>
<reference evidence="1 2" key="1">
    <citation type="submission" date="2019-03" db="EMBL/GenBank/DDBJ databases">
        <title>Single cell metagenomics reveals metabolic interactions within the superorganism composed of flagellate Streblomastix strix and complex community of Bacteroidetes bacteria on its surface.</title>
        <authorList>
            <person name="Treitli S.C."/>
            <person name="Kolisko M."/>
            <person name="Husnik F."/>
            <person name="Keeling P."/>
            <person name="Hampl V."/>
        </authorList>
    </citation>
    <scope>NUCLEOTIDE SEQUENCE [LARGE SCALE GENOMIC DNA]</scope>
    <source>
        <strain evidence="1">ST1C</strain>
    </source>
</reference>
<comment type="caution">
    <text evidence="1">The sequence shown here is derived from an EMBL/GenBank/DDBJ whole genome shotgun (WGS) entry which is preliminary data.</text>
</comment>
<proteinExistence type="predicted"/>
<evidence type="ECO:0000313" key="2">
    <source>
        <dbReference type="Proteomes" id="UP000324800"/>
    </source>
</evidence>
<dbReference type="Proteomes" id="UP000324800">
    <property type="component" value="Unassembled WGS sequence"/>
</dbReference>
<protein>
    <submittedName>
        <fullName evidence="1">Uncharacterized protein</fullName>
    </submittedName>
</protein>
<dbReference type="EMBL" id="SNRW01025484">
    <property type="protein sequence ID" value="KAA6361486.1"/>
    <property type="molecule type" value="Genomic_DNA"/>
</dbReference>